<reference evidence="2 3" key="1">
    <citation type="submission" date="2020-08" db="EMBL/GenBank/DDBJ databases">
        <title>Genomic Encyclopedia of Type Strains, Phase IV (KMG-V): Genome sequencing to study the core and pangenomes of soil and plant-associated prokaryotes.</title>
        <authorList>
            <person name="Whitman W."/>
        </authorList>
    </citation>
    <scope>NUCLEOTIDE SEQUENCE [LARGE SCALE GENOMIC DNA]</scope>
    <source>
        <strain evidence="2 3">M2T3</strain>
    </source>
</reference>
<accession>A0A7X0J4R7</accession>
<comment type="caution">
    <text evidence="2">The sequence shown here is derived from an EMBL/GenBank/DDBJ whole genome shotgun (WGS) entry which is preliminary data.</text>
</comment>
<dbReference type="EMBL" id="JACHCC010000008">
    <property type="protein sequence ID" value="MBB6501134.1"/>
    <property type="molecule type" value="Genomic_DNA"/>
</dbReference>
<proteinExistence type="predicted"/>
<feature type="compositionally biased region" description="Polar residues" evidence="1">
    <location>
        <begin position="1"/>
        <end position="11"/>
    </location>
</feature>
<dbReference type="AlphaFoldDB" id="A0A7X0J4R7"/>
<dbReference type="Proteomes" id="UP000521017">
    <property type="component" value="Unassembled WGS sequence"/>
</dbReference>
<name>A0A7X0J4R7_9SPHI</name>
<protein>
    <recommendedName>
        <fullName evidence="4">Cystatin domain-containing protein</fullName>
    </recommendedName>
</protein>
<evidence type="ECO:0000313" key="2">
    <source>
        <dbReference type="EMBL" id="MBB6501134.1"/>
    </source>
</evidence>
<dbReference type="InterPro" id="IPR046350">
    <property type="entry name" value="Cystatin_sf"/>
</dbReference>
<evidence type="ECO:0000313" key="3">
    <source>
        <dbReference type="Proteomes" id="UP000521017"/>
    </source>
</evidence>
<feature type="region of interest" description="Disordered" evidence="1">
    <location>
        <begin position="1"/>
        <end position="20"/>
    </location>
</feature>
<organism evidence="2 3">
    <name type="scientific">Pedobacter cryoconitis</name>
    <dbReference type="NCBI Taxonomy" id="188932"/>
    <lineage>
        <taxon>Bacteria</taxon>
        <taxon>Pseudomonadati</taxon>
        <taxon>Bacteroidota</taxon>
        <taxon>Sphingobacteriia</taxon>
        <taxon>Sphingobacteriales</taxon>
        <taxon>Sphingobacteriaceae</taxon>
        <taxon>Pedobacter</taxon>
    </lineage>
</organism>
<evidence type="ECO:0008006" key="4">
    <source>
        <dbReference type="Google" id="ProtNLM"/>
    </source>
</evidence>
<gene>
    <name evidence="2" type="ORF">HDF25_003297</name>
</gene>
<dbReference type="SUPFAM" id="SSF54403">
    <property type="entry name" value="Cystatin/monellin"/>
    <property type="match status" value="1"/>
</dbReference>
<dbReference type="RefSeq" id="WP_184626566.1">
    <property type="nucleotide sequence ID" value="NZ_JACHCC010000008.1"/>
</dbReference>
<evidence type="ECO:0000256" key="1">
    <source>
        <dbReference type="SAM" id="MobiDB-lite"/>
    </source>
</evidence>
<sequence length="95" mass="10348">MSNQTAESPVATSLGGWSPYHSLTPNDKKVFEEALKGHLGVKYTPQSVSTQVVAGKNYRFKCTASIPPADVIWEAIVEIYAPLQGLPYITGIIRI</sequence>